<feature type="transmembrane region" description="Helical" evidence="1">
    <location>
        <begin position="90"/>
        <end position="109"/>
    </location>
</feature>
<evidence type="ECO:0000256" key="1">
    <source>
        <dbReference type="SAM" id="Phobius"/>
    </source>
</evidence>
<reference evidence="3" key="1">
    <citation type="submission" date="2016-10" db="EMBL/GenBank/DDBJ databases">
        <authorList>
            <person name="Varghese N."/>
            <person name="Submissions S."/>
        </authorList>
    </citation>
    <scope>NUCLEOTIDE SEQUENCE [LARGE SCALE GENOMIC DNA]</scope>
    <source>
        <strain evidence="3">DSM 19183</strain>
    </source>
</reference>
<dbReference type="Pfam" id="PF04854">
    <property type="entry name" value="DUF624"/>
    <property type="match status" value="1"/>
</dbReference>
<dbReference type="EMBL" id="FNZU01000003">
    <property type="protein sequence ID" value="SEK49436.1"/>
    <property type="molecule type" value="Genomic_DNA"/>
</dbReference>
<dbReference type="InterPro" id="IPR006938">
    <property type="entry name" value="DUF624"/>
</dbReference>
<evidence type="ECO:0000313" key="3">
    <source>
        <dbReference type="Proteomes" id="UP000199081"/>
    </source>
</evidence>
<accession>A0A1H7HGD4</accession>
<feature type="transmembrane region" description="Helical" evidence="1">
    <location>
        <begin position="158"/>
        <end position="175"/>
    </location>
</feature>
<feature type="transmembrane region" description="Helical" evidence="1">
    <location>
        <begin position="25"/>
        <end position="50"/>
    </location>
</feature>
<feature type="transmembrane region" description="Helical" evidence="1">
    <location>
        <begin position="181"/>
        <end position="200"/>
    </location>
</feature>
<sequence length="217" mass="24913">MGHDQHSSNHKVEGDKSAIVVFTEYFSFLALINLLWLLASILIVPVFAATEAVFHCISRKISGSSFKLKAEFVSYLETNIWSSYKRGAPFALLLIILIIDAIIVFQMPQELALRSILLGAIIVLSILFLFLFFYSYARLVIREESLKERLVLSLRNTIKYPHYSLGLLLMMGVQVGLSLYFVPLFFFFTLSFPAFLFIFTNKKIEEKNQRKKDSHVL</sequence>
<keyword evidence="1" id="KW-0812">Transmembrane</keyword>
<name>A0A1H7HGD4_9LACT</name>
<protein>
    <submittedName>
        <fullName evidence="2">Uncharacterized membrane protein YesL</fullName>
    </submittedName>
</protein>
<feature type="transmembrane region" description="Helical" evidence="1">
    <location>
        <begin position="115"/>
        <end position="137"/>
    </location>
</feature>
<keyword evidence="1" id="KW-1133">Transmembrane helix</keyword>
<dbReference type="Proteomes" id="UP000199081">
    <property type="component" value="Unassembled WGS sequence"/>
</dbReference>
<dbReference type="AlphaFoldDB" id="A0A1H7HGD4"/>
<dbReference type="RefSeq" id="WP_091479170.1">
    <property type="nucleotide sequence ID" value="NZ_BJYC01000007.1"/>
</dbReference>
<dbReference type="STRING" id="426702.SAMN04488099_10376"/>
<evidence type="ECO:0000313" key="2">
    <source>
        <dbReference type="EMBL" id="SEK49436.1"/>
    </source>
</evidence>
<keyword evidence="1" id="KW-0472">Membrane</keyword>
<gene>
    <name evidence="2" type="ORF">SAMN04488099_10376</name>
</gene>
<organism evidence="2 3">
    <name type="scientific">Alkalibacterium pelagium</name>
    <dbReference type="NCBI Taxonomy" id="426702"/>
    <lineage>
        <taxon>Bacteria</taxon>
        <taxon>Bacillati</taxon>
        <taxon>Bacillota</taxon>
        <taxon>Bacilli</taxon>
        <taxon>Lactobacillales</taxon>
        <taxon>Carnobacteriaceae</taxon>
        <taxon>Alkalibacterium</taxon>
    </lineage>
</organism>
<keyword evidence="3" id="KW-1185">Reference proteome</keyword>
<dbReference type="OrthoDB" id="2182676at2"/>
<proteinExistence type="predicted"/>